<keyword evidence="1" id="KW-0812">Transmembrane</keyword>
<evidence type="ECO:0000313" key="3">
    <source>
        <dbReference type="Proteomes" id="UP000713880"/>
    </source>
</evidence>
<evidence type="ECO:0000256" key="1">
    <source>
        <dbReference type="SAM" id="Phobius"/>
    </source>
</evidence>
<accession>A0A939BB33</accession>
<sequence>MHVKAKIIAFGGLLLALTVLFMMLGGIIETNTLFLLAAASYFAGIMIRETGLRMGAAFYLAGVLLGFILVPNKFYVLSYAAMGFYIVAVEFIWRKMGNLPARYRKKQVFWVMKYLIFNLIYLPALLFFQELLFSRKLSAPLLIGAFLAGQIGLLIYDKAYEYVQGHIWTRMRGRFLN</sequence>
<dbReference type="EMBL" id="JACJLV010000005">
    <property type="protein sequence ID" value="MBM6825955.1"/>
    <property type="molecule type" value="Genomic_DNA"/>
</dbReference>
<keyword evidence="1" id="KW-0472">Membrane</keyword>
<protein>
    <submittedName>
        <fullName evidence="2">Uncharacterized protein</fullName>
    </submittedName>
</protein>
<dbReference type="RefSeq" id="WP_204908023.1">
    <property type="nucleotide sequence ID" value="NZ_JACJLV010000005.1"/>
</dbReference>
<dbReference type="Proteomes" id="UP000713880">
    <property type="component" value="Unassembled WGS sequence"/>
</dbReference>
<feature type="transmembrane region" description="Helical" evidence="1">
    <location>
        <begin position="76"/>
        <end position="93"/>
    </location>
</feature>
<name>A0A939BB33_9CLOT</name>
<feature type="transmembrane region" description="Helical" evidence="1">
    <location>
        <begin position="54"/>
        <end position="70"/>
    </location>
</feature>
<keyword evidence="1" id="KW-1133">Transmembrane helix</keyword>
<feature type="transmembrane region" description="Helical" evidence="1">
    <location>
        <begin position="139"/>
        <end position="156"/>
    </location>
</feature>
<dbReference type="AlphaFoldDB" id="A0A939BB33"/>
<feature type="transmembrane region" description="Helical" evidence="1">
    <location>
        <begin position="114"/>
        <end position="133"/>
    </location>
</feature>
<organism evidence="2 3">
    <name type="scientific">Mordavella massiliensis</name>
    <dbReference type="NCBI Taxonomy" id="1871024"/>
    <lineage>
        <taxon>Bacteria</taxon>
        <taxon>Bacillati</taxon>
        <taxon>Bacillota</taxon>
        <taxon>Clostridia</taxon>
        <taxon>Eubacteriales</taxon>
        <taxon>Clostridiaceae</taxon>
        <taxon>Mordavella</taxon>
    </lineage>
</organism>
<evidence type="ECO:0000313" key="2">
    <source>
        <dbReference type="EMBL" id="MBM6825955.1"/>
    </source>
</evidence>
<keyword evidence="3" id="KW-1185">Reference proteome</keyword>
<reference evidence="2" key="2">
    <citation type="journal article" date="2021" name="Sci. Rep.">
        <title>The distribution of antibiotic resistance genes in chicken gut microbiota commensals.</title>
        <authorList>
            <person name="Juricova H."/>
            <person name="Matiasovicova J."/>
            <person name="Kubasova T."/>
            <person name="Cejkova D."/>
            <person name="Rychlik I."/>
        </authorList>
    </citation>
    <scope>NUCLEOTIDE SEQUENCE</scope>
    <source>
        <strain evidence="2">An420c</strain>
    </source>
</reference>
<reference evidence="2" key="1">
    <citation type="submission" date="2020-08" db="EMBL/GenBank/DDBJ databases">
        <authorList>
            <person name="Cejkova D."/>
            <person name="Kubasova T."/>
            <person name="Jahodarova E."/>
            <person name="Rychlik I."/>
        </authorList>
    </citation>
    <scope>NUCLEOTIDE SEQUENCE</scope>
    <source>
        <strain evidence="2">An420c</strain>
    </source>
</reference>
<proteinExistence type="predicted"/>
<gene>
    <name evidence="2" type="ORF">H6A13_02395</name>
</gene>
<comment type="caution">
    <text evidence="2">The sequence shown here is derived from an EMBL/GenBank/DDBJ whole genome shotgun (WGS) entry which is preliminary data.</text>
</comment>